<dbReference type="GO" id="GO:0016818">
    <property type="term" value="F:hydrolase activity, acting on acid anhydrides, in phosphorus-containing anhydrides"/>
    <property type="evidence" value="ECO:0007669"/>
    <property type="project" value="InterPro"/>
</dbReference>
<dbReference type="Gene3D" id="3.40.50.300">
    <property type="entry name" value="P-loop containing nucleotide triphosphate hydrolases"/>
    <property type="match status" value="2"/>
</dbReference>
<dbReference type="InterPro" id="IPR006555">
    <property type="entry name" value="ATP-dep_Helicase_C"/>
</dbReference>
<evidence type="ECO:0000256" key="7">
    <source>
        <dbReference type="ARBA" id="ARBA00023014"/>
    </source>
</evidence>
<dbReference type="SMART" id="SM00491">
    <property type="entry name" value="HELICc2"/>
    <property type="match status" value="1"/>
</dbReference>
<accession>A0A0C2GN41</accession>
<feature type="non-terminal residue" evidence="10">
    <location>
        <position position="1"/>
    </location>
</feature>
<evidence type="ECO:0000256" key="8">
    <source>
        <dbReference type="ARBA" id="ARBA00023235"/>
    </source>
</evidence>
<evidence type="ECO:0000259" key="9">
    <source>
        <dbReference type="PROSITE" id="PS51193"/>
    </source>
</evidence>
<reference evidence="10 11" key="1">
    <citation type="submission" date="2013-12" db="EMBL/GenBank/DDBJ databases">
        <title>Draft genome of the parsitic nematode Ancylostoma duodenale.</title>
        <authorList>
            <person name="Mitreva M."/>
        </authorList>
    </citation>
    <scope>NUCLEOTIDE SEQUENCE [LARGE SCALE GENOMIC DNA]</scope>
    <source>
        <strain evidence="10 11">Zhejiang</strain>
    </source>
</reference>
<keyword evidence="11" id="KW-1185">Reference proteome</keyword>
<dbReference type="GO" id="GO:0051536">
    <property type="term" value="F:iron-sulfur cluster binding"/>
    <property type="evidence" value="ECO:0007669"/>
    <property type="project" value="UniProtKB-KW"/>
</dbReference>
<dbReference type="Pfam" id="PF13307">
    <property type="entry name" value="Helicase_C_2"/>
    <property type="match status" value="1"/>
</dbReference>
<feature type="domain" description="Helicase ATP-binding" evidence="9">
    <location>
        <begin position="1"/>
        <end position="94"/>
    </location>
</feature>
<dbReference type="FunFam" id="3.40.50.300:FF:003493">
    <property type="entry name" value="Predicted protein"/>
    <property type="match status" value="1"/>
</dbReference>
<dbReference type="GO" id="GO:0046872">
    <property type="term" value="F:metal ion binding"/>
    <property type="evidence" value="ECO:0007669"/>
    <property type="project" value="UniProtKB-KW"/>
</dbReference>
<keyword evidence="6" id="KW-0408">Iron</keyword>
<name>A0A0C2GN41_9BILA</name>
<dbReference type="GO" id="GO:1990918">
    <property type="term" value="P:double-strand break repair involved in meiotic recombination"/>
    <property type="evidence" value="ECO:0007669"/>
    <property type="project" value="TreeGrafter"/>
</dbReference>
<proteinExistence type="predicted"/>
<keyword evidence="3" id="KW-0378">Hydrolase</keyword>
<evidence type="ECO:0000256" key="6">
    <source>
        <dbReference type="ARBA" id="ARBA00023004"/>
    </source>
</evidence>
<keyword evidence="5" id="KW-0067">ATP-binding</keyword>
<keyword evidence="2" id="KW-0547">Nucleotide-binding</keyword>
<evidence type="ECO:0000313" key="10">
    <source>
        <dbReference type="EMBL" id="KIH60479.1"/>
    </source>
</evidence>
<dbReference type="AlphaFoldDB" id="A0A0C2GN41"/>
<dbReference type="GO" id="GO:0005524">
    <property type="term" value="F:ATP binding"/>
    <property type="evidence" value="ECO:0007669"/>
    <property type="project" value="UniProtKB-KW"/>
</dbReference>
<dbReference type="GO" id="GO:0003677">
    <property type="term" value="F:DNA binding"/>
    <property type="evidence" value="ECO:0007669"/>
    <property type="project" value="InterPro"/>
</dbReference>
<dbReference type="InterPro" id="IPR010614">
    <property type="entry name" value="RAD3-like_helicase_DEAD"/>
</dbReference>
<dbReference type="GO" id="GO:0003678">
    <property type="term" value="F:DNA helicase activity"/>
    <property type="evidence" value="ECO:0007669"/>
    <property type="project" value="InterPro"/>
</dbReference>
<dbReference type="Proteomes" id="UP000054047">
    <property type="component" value="Unassembled WGS sequence"/>
</dbReference>
<dbReference type="Pfam" id="PF06733">
    <property type="entry name" value="DEAD_2"/>
    <property type="match status" value="1"/>
</dbReference>
<evidence type="ECO:0000256" key="3">
    <source>
        <dbReference type="ARBA" id="ARBA00022801"/>
    </source>
</evidence>
<dbReference type="CDD" id="cd18788">
    <property type="entry name" value="SF2_C_XPD"/>
    <property type="match status" value="1"/>
</dbReference>
<evidence type="ECO:0000313" key="11">
    <source>
        <dbReference type="Proteomes" id="UP000054047"/>
    </source>
</evidence>
<dbReference type="PROSITE" id="PS00690">
    <property type="entry name" value="DEAH_ATP_HELICASE"/>
    <property type="match status" value="1"/>
</dbReference>
<dbReference type="GO" id="GO:0006289">
    <property type="term" value="P:nucleotide-excision repair"/>
    <property type="evidence" value="ECO:0007669"/>
    <property type="project" value="TreeGrafter"/>
</dbReference>
<gene>
    <name evidence="10" type="ORF">ANCDUO_09273</name>
</gene>
<dbReference type="InterPro" id="IPR002464">
    <property type="entry name" value="DNA/RNA_helicase_DEAH_CS"/>
</dbReference>
<evidence type="ECO:0000256" key="1">
    <source>
        <dbReference type="ARBA" id="ARBA00022723"/>
    </source>
</evidence>
<keyword evidence="8" id="KW-0413">Isomerase</keyword>
<organism evidence="10 11">
    <name type="scientific">Ancylostoma duodenale</name>
    <dbReference type="NCBI Taxonomy" id="51022"/>
    <lineage>
        <taxon>Eukaryota</taxon>
        <taxon>Metazoa</taxon>
        <taxon>Ecdysozoa</taxon>
        <taxon>Nematoda</taxon>
        <taxon>Chromadorea</taxon>
        <taxon>Rhabditida</taxon>
        <taxon>Rhabditina</taxon>
        <taxon>Rhabditomorpha</taxon>
        <taxon>Strongyloidea</taxon>
        <taxon>Ancylostomatidae</taxon>
        <taxon>Ancylostomatinae</taxon>
        <taxon>Ancylostoma</taxon>
    </lineage>
</organism>
<dbReference type="PROSITE" id="PS51193">
    <property type="entry name" value="HELICASE_ATP_BIND_2"/>
    <property type="match status" value="1"/>
</dbReference>
<evidence type="ECO:0000256" key="4">
    <source>
        <dbReference type="ARBA" id="ARBA00022806"/>
    </source>
</evidence>
<protein>
    <recommendedName>
        <fullName evidence="9">Helicase ATP-binding domain-containing protein</fullName>
    </recommendedName>
</protein>
<sequence>LPVLLFSRFVEQPFLRSSTFFYYSLTLDPIIRNSSDVHLKHSVVILDEAHNIEDNCREAASFTFYEKEISDSLVNLREKENTTLKLIEKSSAAVDLMDGMEKEATNACIEEYSLELERITALALLVDDIFKWFRDSSPKLLQYARKDDSRLSYTVHHGYLEVDLKRFHLHPDDARYQIVEPAYKGLVASYQDPKDNRPVDNKVGSVALICVEKWLYFIGYFKDENKRSMYKLNVCSEKVYQFHERGSYIQGDGRRDGQSVKNIGYSQMTGDESDVWLSSTQGPGGHDPIRSGYRTSFNLWCMCPELAFTDAFSECRSIILASGTLCPVETLKTELGLKFHSQMEGDQVIPSEQIFASVLPMGPSGHRLCATYRNVNEDNSPFVSELALTIRTICLTVPKGILCFFPSYRMLTLVFEYMENSSILRQIQHKKVVVQEPRRSSELPMVMEVYESAIKNPSRHGRHVDGALMFAVFRGKVSEGIDFTDDLARLVISVGIPFPNAMDELVKEKKMYNDEFCKTKALLTGDQWYVTQAYRALNQALGRCLRHRNDWGALVLVDERLVEQATTSGSKVVSSARVSTWIRDQLVVYRQFQNFESSLSDFVRRMQLKDEEKKFDVSDTLL</sequence>
<keyword evidence="4" id="KW-0347">Helicase</keyword>
<dbReference type="GO" id="GO:0005634">
    <property type="term" value="C:nucleus"/>
    <property type="evidence" value="ECO:0007669"/>
    <property type="project" value="TreeGrafter"/>
</dbReference>
<evidence type="ECO:0000256" key="2">
    <source>
        <dbReference type="ARBA" id="ARBA00022741"/>
    </source>
</evidence>
<dbReference type="OrthoDB" id="19182at2759"/>
<dbReference type="InterPro" id="IPR014013">
    <property type="entry name" value="Helic_SF1/SF2_ATP-bd_DinG/Rad3"/>
</dbReference>
<dbReference type="PANTHER" id="PTHR11472">
    <property type="entry name" value="DNA REPAIR DEAD HELICASE RAD3/XP-D SUBFAMILY MEMBER"/>
    <property type="match status" value="1"/>
</dbReference>
<dbReference type="InterPro" id="IPR027417">
    <property type="entry name" value="P-loop_NTPase"/>
</dbReference>
<dbReference type="EMBL" id="KN730926">
    <property type="protein sequence ID" value="KIH60479.1"/>
    <property type="molecule type" value="Genomic_DNA"/>
</dbReference>
<dbReference type="InterPro" id="IPR045028">
    <property type="entry name" value="DinG/Rad3-like"/>
</dbReference>
<evidence type="ECO:0000256" key="5">
    <source>
        <dbReference type="ARBA" id="ARBA00022840"/>
    </source>
</evidence>
<keyword evidence="1" id="KW-0479">Metal-binding</keyword>
<dbReference type="PANTHER" id="PTHR11472:SF47">
    <property type="entry name" value="FANCONI ANEMIA GROUP J PROTEIN"/>
    <property type="match status" value="1"/>
</dbReference>
<keyword evidence="7" id="KW-0411">Iron-sulfur</keyword>